<sequence>MKINTQSRFLIAAGIPLIILLSMVILPVMTTFMGETILLQTRPFDPRDLFRGDYVVLSYPIEDIPLDKFSPTEQTALTRGESYPKFRNKAIYVSLAPNASGIFEIQTASFNKPKDGIYMKSVYLYDRIIEGNPTIRVDYQLDKYFVPENTGTDLEDASRKGELLAEIKIFRGYAVIQNVYPKK</sequence>
<dbReference type="EMBL" id="CP017269">
    <property type="protein sequence ID" value="AOT70897.1"/>
    <property type="molecule type" value="Genomic_DNA"/>
</dbReference>
<dbReference type="AlphaFoldDB" id="A0A1D8GJ01"/>
<evidence type="ECO:0008006" key="4">
    <source>
        <dbReference type="Google" id="ProtNLM"/>
    </source>
</evidence>
<dbReference type="OrthoDB" id="4868247at2"/>
<organism evidence="2 3">
    <name type="scientific">Geosporobacter ferrireducens</name>
    <dbReference type="NCBI Taxonomy" id="1424294"/>
    <lineage>
        <taxon>Bacteria</taxon>
        <taxon>Bacillati</taxon>
        <taxon>Bacillota</taxon>
        <taxon>Clostridia</taxon>
        <taxon>Peptostreptococcales</taxon>
        <taxon>Thermotaleaceae</taxon>
        <taxon>Geosporobacter</taxon>
    </lineage>
</organism>
<dbReference type="InterPro" id="IPR025833">
    <property type="entry name" value="GDYXXLXY"/>
</dbReference>
<reference evidence="2 3" key="1">
    <citation type="submission" date="2016-09" db="EMBL/GenBank/DDBJ databases">
        <title>Genomic analysis reveals versatility of anaerobic energy metabolism of Geosporobacter ferrireducens IRF9 of phylum Firmicutes.</title>
        <authorList>
            <person name="Kim S.-J."/>
        </authorList>
    </citation>
    <scope>NUCLEOTIDE SEQUENCE [LARGE SCALE GENOMIC DNA]</scope>
    <source>
        <strain evidence="2 3">IRF9</strain>
    </source>
</reference>
<name>A0A1D8GJ01_9FIRM</name>
<dbReference type="RefSeq" id="WP_069978161.1">
    <property type="nucleotide sequence ID" value="NZ_CP017269.1"/>
</dbReference>
<evidence type="ECO:0000313" key="3">
    <source>
        <dbReference type="Proteomes" id="UP000095743"/>
    </source>
</evidence>
<keyword evidence="1" id="KW-0472">Membrane</keyword>
<feature type="transmembrane region" description="Helical" evidence="1">
    <location>
        <begin position="9"/>
        <end position="33"/>
    </location>
</feature>
<keyword evidence="3" id="KW-1185">Reference proteome</keyword>
<keyword evidence="1" id="KW-0812">Transmembrane</keyword>
<dbReference type="KEGG" id="gfe:Gferi_15820"/>
<evidence type="ECO:0000256" key="1">
    <source>
        <dbReference type="SAM" id="Phobius"/>
    </source>
</evidence>
<protein>
    <recommendedName>
        <fullName evidence="4">GDYXXLXY protein</fullName>
    </recommendedName>
</protein>
<dbReference type="STRING" id="1424294.Gferi_15820"/>
<accession>A0A1D8GJ01</accession>
<gene>
    <name evidence="2" type="ORF">Gferi_15820</name>
</gene>
<dbReference type="Pfam" id="PF14345">
    <property type="entry name" value="GDYXXLXY"/>
    <property type="match status" value="1"/>
</dbReference>
<dbReference type="Proteomes" id="UP000095743">
    <property type="component" value="Chromosome"/>
</dbReference>
<evidence type="ECO:0000313" key="2">
    <source>
        <dbReference type="EMBL" id="AOT70897.1"/>
    </source>
</evidence>
<keyword evidence="1" id="KW-1133">Transmembrane helix</keyword>
<proteinExistence type="predicted"/>